<dbReference type="Gene3D" id="1.20.1050.10">
    <property type="match status" value="1"/>
</dbReference>
<dbReference type="EMBL" id="ML121529">
    <property type="protein sequence ID" value="RPB28418.1"/>
    <property type="molecule type" value="Genomic_DNA"/>
</dbReference>
<feature type="domain" description="GST C-terminal" evidence="3">
    <location>
        <begin position="270"/>
        <end position="406"/>
    </location>
</feature>
<keyword evidence="5" id="KW-1185">Reference proteome</keyword>
<dbReference type="Gene3D" id="3.40.30.10">
    <property type="entry name" value="Glutaredoxin"/>
    <property type="match status" value="1"/>
</dbReference>
<dbReference type="PROSITE" id="PS50404">
    <property type="entry name" value="GST_NTER"/>
    <property type="match status" value="1"/>
</dbReference>
<reference evidence="4 5" key="1">
    <citation type="journal article" date="2018" name="Nat. Ecol. Evol.">
        <title>Pezizomycetes genomes reveal the molecular basis of ectomycorrhizal truffle lifestyle.</title>
        <authorList>
            <person name="Murat C."/>
            <person name="Payen T."/>
            <person name="Noel B."/>
            <person name="Kuo A."/>
            <person name="Morin E."/>
            <person name="Chen J."/>
            <person name="Kohler A."/>
            <person name="Krizsan K."/>
            <person name="Balestrini R."/>
            <person name="Da Silva C."/>
            <person name="Montanini B."/>
            <person name="Hainaut M."/>
            <person name="Levati E."/>
            <person name="Barry K.W."/>
            <person name="Belfiori B."/>
            <person name="Cichocki N."/>
            <person name="Clum A."/>
            <person name="Dockter R.B."/>
            <person name="Fauchery L."/>
            <person name="Guy J."/>
            <person name="Iotti M."/>
            <person name="Le Tacon F."/>
            <person name="Lindquist E.A."/>
            <person name="Lipzen A."/>
            <person name="Malagnac F."/>
            <person name="Mello A."/>
            <person name="Molinier V."/>
            <person name="Miyauchi S."/>
            <person name="Poulain J."/>
            <person name="Riccioni C."/>
            <person name="Rubini A."/>
            <person name="Sitrit Y."/>
            <person name="Splivallo R."/>
            <person name="Traeger S."/>
            <person name="Wang M."/>
            <person name="Zifcakova L."/>
            <person name="Wipf D."/>
            <person name="Zambonelli A."/>
            <person name="Paolocci F."/>
            <person name="Nowrousian M."/>
            <person name="Ottonello S."/>
            <person name="Baldrian P."/>
            <person name="Spatafora J.W."/>
            <person name="Henrissat B."/>
            <person name="Nagy L.G."/>
            <person name="Aury J.M."/>
            <person name="Wincker P."/>
            <person name="Grigoriev I.V."/>
            <person name="Bonfante P."/>
            <person name="Martin F.M."/>
        </authorList>
    </citation>
    <scope>NUCLEOTIDE SEQUENCE [LARGE SCALE GENOMIC DNA]</scope>
    <source>
        <strain evidence="4 5">ATCC MYA-4762</strain>
    </source>
</reference>
<proteinExistence type="predicted"/>
<organism evidence="4 5">
    <name type="scientific">Terfezia boudieri ATCC MYA-4762</name>
    <dbReference type="NCBI Taxonomy" id="1051890"/>
    <lineage>
        <taxon>Eukaryota</taxon>
        <taxon>Fungi</taxon>
        <taxon>Dikarya</taxon>
        <taxon>Ascomycota</taxon>
        <taxon>Pezizomycotina</taxon>
        <taxon>Pezizomycetes</taxon>
        <taxon>Pezizales</taxon>
        <taxon>Pezizaceae</taxon>
        <taxon>Terfezia</taxon>
    </lineage>
</organism>
<dbReference type="SFLD" id="SFLDG00358">
    <property type="entry name" value="Main_(cytGST)"/>
    <property type="match status" value="1"/>
</dbReference>
<dbReference type="SUPFAM" id="SSF52833">
    <property type="entry name" value="Thioredoxin-like"/>
    <property type="match status" value="1"/>
</dbReference>
<dbReference type="GO" id="GO:0005737">
    <property type="term" value="C:cytoplasm"/>
    <property type="evidence" value="ECO:0007669"/>
    <property type="project" value="TreeGrafter"/>
</dbReference>
<dbReference type="PANTHER" id="PTHR43968">
    <property type="match status" value="1"/>
</dbReference>
<evidence type="ECO:0000259" key="3">
    <source>
        <dbReference type="PROSITE" id="PS50405"/>
    </source>
</evidence>
<evidence type="ECO:0000313" key="5">
    <source>
        <dbReference type="Proteomes" id="UP000267821"/>
    </source>
</evidence>
<dbReference type="PROSITE" id="PS50405">
    <property type="entry name" value="GST_CTER"/>
    <property type="match status" value="1"/>
</dbReference>
<dbReference type="Pfam" id="PF13417">
    <property type="entry name" value="GST_N_3"/>
    <property type="match status" value="1"/>
</dbReference>
<evidence type="ECO:0008006" key="6">
    <source>
        <dbReference type="Google" id="ProtNLM"/>
    </source>
</evidence>
<dbReference type="CDD" id="cd00570">
    <property type="entry name" value="GST_N_family"/>
    <property type="match status" value="1"/>
</dbReference>
<dbReference type="InterPro" id="IPR036282">
    <property type="entry name" value="Glutathione-S-Trfase_C_sf"/>
</dbReference>
<name>A0A3N4M380_9PEZI</name>
<accession>A0A3N4M380</accession>
<feature type="domain" description="GST N-terminal" evidence="2">
    <location>
        <begin position="187"/>
        <end position="265"/>
    </location>
</feature>
<dbReference type="InterPro" id="IPR004045">
    <property type="entry name" value="Glutathione_S-Trfase_N"/>
</dbReference>
<dbReference type="CDD" id="cd00299">
    <property type="entry name" value="GST_C_family"/>
    <property type="match status" value="1"/>
</dbReference>
<dbReference type="SFLD" id="SFLDS00019">
    <property type="entry name" value="Glutathione_Transferase_(cytos"/>
    <property type="match status" value="1"/>
</dbReference>
<dbReference type="AlphaFoldDB" id="A0A3N4M380"/>
<dbReference type="InterPro" id="IPR040079">
    <property type="entry name" value="Glutathione_S-Trfase"/>
</dbReference>
<feature type="region of interest" description="Disordered" evidence="1">
    <location>
        <begin position="71"/>
        <end position="92"/>
    </location>
</feature>
<dbReference type="InterPro" id="IPR036249">
    <property type="entry name" value="Thioredoxin-like_sf"/>
</dbReference>
<dbReference type="InParanoid" id="A0A3N4M380"/>
<sequence>MSLEQVVAAQPPADLEEWRRRLFMVEGTIVMSEDDWNTYWPYIDNVWSHRSTQKSKKGPFVTHYYDCRLKGRPPGTPVNQDPNKKKRKRTARERDLCEMKIKIIEATAPIRTFTIEKVKREIGVNGEEPAGEYHRHTLEESDRIKRNTVQRQALKLEKEIKRVQQKTYHKKASGLALQTVKRHSKPNDLKLFSSCFCPFAQRVWIALEVKGINYQYIEVDPYKKPANLLEINPRGLVPAIKHGDWGCYESTVLLEYLEDLGVGQPLLVQHPQVRANSRLWCDHINRHIVPTFYRYLQEQDPEKIPEHAEELRVEIDKLVNVADAVGPFFMGPYITLVDVSVAPWFLRLRRVLQPYRGWLPADVNSRLGMWIAALEASEAIKNTTSDDALYVDSYERYAENRPDTSQLANAINSGRGLP</sequence>
<gene>
    <name evidence="4" type="ORF">L211DRAFT_777927</name>
</gene>
<dbReference type="STRING" id="1051890.A0A3N4M380"/>
<dbReference type="SUPFAM" id="SSF47616">
    <property type="entry name" value="GST C-terminal domain-like"/>
    <property type="match status" value="1"/>
</dbReference>
<evidence type="ECO:0000313" key="4">
    <source>
        <dbReference type="EMBL" id="RPB28418.1"/>
    </source>
</evidence>
<evidence type="ECO:0000259" key="2">
    <source>
        <dbReference type="PROSITE" id="PS50404"/>
    </source>
</evidence>
<dbReference type="InterPro" id="IPR050983">
    <property type="entry name" value="GST_Omega/HSP26"/>
</dbReference>
<evidence type="ECO:0000256" key="1">
    <source>
        <dbReference type="SAM" id="MobiDB-lite"/>
    </source>
</evidence>
<dbReference type="Proteomes" id="UP000267821">
    <property type="component" value="Unassembled WGS sequence"/>
</dbReference>
<dbReference type="InterPro" id="IPR010987">
    <property type="entry name" value="Glutathione-S-Trfase_C-like"/>
</dbReference>
<protein>
    <recommendedName>
        <fullName evidence="6">Glutathione S-transferase</fullName>
    </recommendedName>
</protein>
<dbReference type="OrthoDB" id="4951845at2759"/>
<dbReference type="PANTHER" id="PTHR43968:SF6">
    <property type="entry name" value="GLUTATHIONE S-TRANSFERASE OMEGA"/>
    <property type="match status" value="1"/>
</dbReference>